<evidence type="ECO:0000256" key="9">
    <source>
        <dbReference type="ARBA" id="ARBA00022741"/>
    </source>
</evidence>
<evidence type="ECO:0000256" key="12">
    <source>
        <dbReference type="ARBA" id="ARBA00029960"/>
    </source>
</evidence>
<evidence type="ECO:0000256" key="10">
    <source>
        <dbReference type="ARBA" id="ARBA00022777"/>
    </source>
</evidence>
<dbReference type="SUPFAM" id="SSF82114">
    <property type="entry name" value="Riboflavin kinase-like"/>
    <property type="match status" value="1"/>
</dbReference>
<sequence>MDSRKGGFIIPRRPVTSAADPPPPAYSDLFPEPPPPPLPPRLRISKSVAQLHELPVQPHPDMPSPSPLSREKPATTLPPGFVFPNDTSSALGDPPIRRAKSSVDLRRPPDPPSWKKALDEARHLASGLLTSPAESTRHHSIIRHSSPLVWYRGPSTAVLLTVLSSRPLPAARTLHLQRRGLSGNLGMNLKARAGGGSGGADWLDVTPERRATPADLPELEERGVQRDLRRFLTTAGTRGAHVPRETLAVRIPAAAQDGYFRVVLCGEGGKVLVGSPVFRLASTAAEGVGVLRGAGLRTAPLEASWKDSMSAEARYGRAVSSATMRPTVGVLPGEDAPEAPFPLRVAGRVVRGTGRTRARYGFPTANLSGVPEELTARVTGFFAAWACLDDGPAWCEAVARVGPAEDAAPSVAARGTVAVHVLRDMEGEELRGRTLRLLLMGFLRPLTDGDGDGDGDEDGTGEDAALQGHADDVLTTLASLAREGWRPEGMGSEGWSLDGVAGRLAARVDALPVHRAGIRSEAGAMRDVSFGRGGLWIPR</sequence>
<evidence type="ECO:0000256" key="2">
    <source>
        <dbReference type="ARBA" id="ARBA00005201"/>
    </source>
</evidence>
<dbReference type="GO" id="GO:0009231">
    <property type="term" value="P:riboflavin biosynthetic process"/>
    <property type="evidence" value="ECO:0007669"/>
    <property type="project" value="InterPro"/>
</dbReference>
<dbReference type="EC" id="2.7.1.26" evidence="4"/>
<keyword evidence="8" id="KW-0808">Transferase</keyword>
<keyword evidence="17" id="KW-1185">Reference proteome</keyword>
<feature type="domain" description="Riboflavin kinase" evidence="15">
    <location>
        <begin position="338"/>
        <end position="481"/>
    </location>
</feature>
<comment type="function">
    <text evidence="1">Catalyzes the phosphorylation of riboflavin (vitamin B2) to form flavin mononucleotide (FMN) coenzyme.</text>
</comment>
<dbReference type="PANTHER" id="PTHR22749">
    <property type="entry name" value="RIBOFLAVIN KINASE/FMN ADENYLYLTRANSFERASE"/>
    <property type="match status" value="1"/>
</dbReference>
<dbReference type="RefSeq" id="XP_018700281.1">
    <property type="nucleotide sequence ID" value="XM_018852552.1"/>
</dbReference>
<gene>
    <name evidence="16" type="ORF">ISF_08949</name>
</gene>
<evidence type="ECO:0000256" key="3">
    <source>
        <dbReference type="ARBA" id="ARBA00010108"/>
    </source>
</evidence>
<dbReference type="UniPathway" id="UPA00276">
    <property type="reaction ID" value="UER00406"/>
</dbReference>
<reference evidence="16 17" key="1">
    <citation type="journal article" date="2016" name="Genome Biol. Evol.">
        <title>Divergent and convergent evolution of fungal pathogenicity.</title>
        <authorList>
            <person name="Shang Y."/>
            <person name="Xiao G."/>
            <person name="Zheng P."/>
            <person name="Cen K."/>
            <person name="Zhan S."/>
            <person name="Wang C."/>
        </authorList>
    </citation>
    <scope>NUCLEOTIDE SEQUENCE [LARGE SCALE GENOMIC DNA]</scope>
    <source>
        <strain evidence="16 17">ARSEF 2679</strain>
    </source>
</reference>
<dbReference type="InterPro" id="IPR023465">
    <property type="entry name" value="Riboflavin_kinase_dom_sf"/>
</dbReference>
<comment type="similarity">
    <text evidence="3">Belongs to the flavokinase family.</text>
</comment>
<dbReference type="STRING" id="1081104.A0A167LL91"/>
<dbReference type="OrthoDB" id="276388at2759"/>
<dbReference type="GO" id="GO:0008531">
    <property type="term" value="F:riboflavin kinase activity"/>
    <property type="evidence" value="ECO:0007669"/>
    <property type="project" value="UniProtKB-EC"/>
</dbReference>
<name>A0A167LL91_CORFA</name>
<keyword evidence="7" id="KW-0288">FMN</keyword>
<keyword evidence="6" id="KW-0285">Flavoprotein</keyword>
<evidence type="ECO:0000256" key="4">
    <source>
        <dbReference type="ARBA" id="ARBA00012105"/>
    </source>
</evidence>
<protein>
    <recommendedName>
        <fullName evidence="5">Riboflavin kinase</fullName>
        <ecNumber evidence="4">2.7.1.26</ecNumber>
    </recommendedName>
    <alternativeName>
        <fullName evidence="12">Flavin mononucleotide kinase 1</fullName>
    </alternativeName>
</protein>
<feature type="compositionally biased region" description="Pro residues" evidence="14">
    <location>
        <begin position="20"/>
        <end position="40"/>
    </location>
</feature>
<evidence type="ECO:0000256" key="6">
    <source>
        <dbReference type="ARBA" id="ARBA00022630"/>
    </source>
</evidence>
<evidence type="ECO:0000256" key="11">
    <source>
        <dbReference type="ARBA" id="ARBA00022840"/>
    </source>
</evidence>
<evidence type="ECO:0000256" key="8">
    <source>
        <dbReference type="ARBA" id="ARBA00022679"/>
    </source>
</evidence>
<organism evidence="16 17">
    <name type="scientific">Cordyceps fumosorosea (strain ARSEF 2679)</name>
    <name type="common">Isaria fumosorosea</name>
    <dbReference type="NCBI Taxonomy" id="1081104"/>
    <lineage>
        <taxon>Eukaryota</taxon>
        <taxon>Fungi</taxon>
        <taxon>Dikarya</taxon>
        <taxon>Ascomycota</taxon>
        <taxon>Pezizomycotina</taxon>
        <taxon>Sordariomycetes</taxon>
        <taxon>Hypocreomycetidae</taxon>
        <taxon>Hypocreales</taxon>
        <taxon>Cordycipitaceae</taxon>
        <taxon>Cordyceps</taxon>
    </lineage>
</organism>
<dbReference type="SMART" id="SM00904">
    <property type="entry name" value="Flavokinase"/>
    <property type="match status" value="1"/>
</dbReference>
<dbReference type="InterPro" id="IPR015865">
    <property type="entry name" value="Riboflavin_kinase_bac/euk"/>
</dbReference>
<comment type="catalytic activity">
    <reaction evidence="13">
        <text>riboflavin + ATP = FMN + ADP + H(+)</text>
        <dbReference type="Rhea" id="RHEA:14357"/>
        <dbReference type="ChEBI" id="CHEBI:15378"/>
        <dbReference type="ChEBI" id="CHEBI:30616"/>
        <dbReference type="ChEBI" id="CHEBI:57986"/>
        <dbReference type="ChEBI" id="CHEBI:58210"/>
        <dbReference type="ChEBI" id="CHEBI:456216"/>
        <dbReference type="EC" id="2.7.1.26"/>
    </reaction>
</comment>
<feature type="region of interest" description="Disordered" evidence="14">
    <location>
        <begin position="1"/>
        <end position="114"/>
    </location>
</feature>
<comment type="caution">
    <text evidence="16">The sequence shown here is derived from an EMBL/GenBank/DDBJ whole genome shotgun (WGS) entry which is preliminary data.</text>
</comment>
<evidence type="ECO:0000313" key="16">
    <source>
        <dbReference type="EMBL" id="OAA53217.1"/>
    </source>
</evidence>
<dbReference type="Pfam" id="PF01687">
    <property type="entry name" value="Flavokinase"/>
    <property type="match status" value="1"/>
</dbReference>
<keyword evidence="11" id="KW-0067">ATP-binding</keyword>
<evidence type="ECO:0000313" key="17">
    <source>
        <dbReference type="Proteomes" id="UP000076744"/>
    </source>
</evidence>
<evidence type="ECO:0000256" key="13">
    <source>
        <dbReference type="ARBA" id="ARBA00047880"/>
    </source>
</evidence>
<proteinExistence type="inferred from homology"/>
<keyword evidence="9" id="KW-0547">Nucleotide-binding</keyword>
<dbReference type="PANTHER" id="PTHR22749:SF6">
    <property type="entry name" value="RIBOFLAVIN KINASE"/>
    <property type="match status" value="1"/>
</dbReference>
<dbReference type="GO" id="GO:0009398">
    <property type="term" value="P:FMN biosynthetic process"/>
    <property type="evidence" value="ECO:0007669"/>
    <property type="project" value="UniProtKB-UniPathway"/>
</dbReference>
<comment type="pathway">
    <text evidence="2">Cofactor biosynthesis; FMN biosynthesis; FMN from riboflavin (ATP route): step 1/1.</text>
</comment>
<dbReference type="AlphaFoldDB" id="A0A167LL91"/>
<dbReference type="EMBL" id="AZHB01000038">
    <property type="protein sequence ID" value="OAA53217.1"/>
    <property type="molecule type" value="Genomic_DNA"/>
</dbReference>
<dbReference type="InterPro" id="IPR023468">
    <property type="entry name" value="Riboflavin_kinase"/>
</dbReference>
<evidence type="ECO:0000256" key="5">
    <source>
        <dbReference type="ARBA" id="ARBA00017394"/>
    </source>
</evidence>
<accession>A0A167LL91</accession>
<dbReference type="Gene3D" id="2.40.30.30">
    <property type="entry name" value="Riboflavin kinase-like"/>
    <property type="match status" value="1"/>
</dbReference>
<evidence type="ECO:0000256" key="1">
    <source>
        <dbReference type="ARBA" id="ARBA00003572"/>
    </source>
</evidence>
<dbReference type="GeneID" id="30025241"/>
<evidence type="ECO:0000256" key="14">
    <source>
        <dbReference type="SAM" id="MobiDB-lite"/>
    </source>
</evidence>
<feature type="compositionally biased region" description="Pro residues" evidence="14">
    <location>
        <begin position="57"/>
        <end position="66"/>
    </location>
</feature>
<dbReference type="Proteomes" id="UP000076744">
    <property type="component" value="Unassembled WGS sequence"/>
</dbReference>
<keyword evidence="10" id="KW-0418">Kinase</keyword>
<evidence type="ECO:0000259" key="15">
    <source>
        <dbReference type="SMART" id="SM00904"/>
    </source>
</evidence>
<evidence type="ECO:0000256" key="7">
    <source>
        <dbReference type="ARBA" id="ARBA00022643"/>
    </source>
</evidence>
<dbReference type="GO" id="GO:0005524">
    <property type="term" value="F:ATP binding"/>
    <property type="evidence" value="ECO:0007669"/>
    <property type="project" value="UniProtKB-KW"/>
</dbReference>